<organism evidence="1 2">
    <name type="scientific">Amycolatopsis albidoflavus</name>
    <dbReference type="NCBI Taxonomy" id="102226"/>
    <lineage>
        <taxon>Bacteria</taxon>
        <taxon>Bacillati</taxon>
        <taxon>Actinomycetota</taxon>
        <taxon>Actinomycetes</taxon>
        <taxon>Pseudonocardiales</taxon>
        <taxon>Pseudonocardiaceae</taxon>
        <taxon>Amycolatopsis</taxon>
    </lineage>
</organism>
<protein>
    <submittedName>
        <fullName evidence="1">Uncharacterized protein</fullName>
    </submittedName>
</protein>
<evidence type="ECO:0000313" key="2">
    <source>
        <dbReference type="Proteomes" id="UP001597542"/>
    </source>
</evidence>
<evidence type="ECO:0000313" key="1">
    <source>
        <dbReference type="EMBL" id="MFD2479281.1"/>
    </source>
</evidence>
<name>A0ABW5HQY0_9PSEU</name>
<accession>A0ABW5HQY0</accession>
<dbReference type="RefSeq" id="WP_344281573.1">
    <property type="nucleotide sequence ID" value="NZ_BAAAHV010000021.1"/>
</dbReference>
<gene>
    <name evidence="1" type="ORF">ACFSUT_03260</name>
</gene>
<keyword evidence="2" id="KW-1185">Reference proteome</keyword>
<comment type="caution">
    <text evidence="1">The sequence shown here is derived from an EMBL/GenBank/DDBJ whole genome shotgun (WGS) entry which is preliminary data.</text>
</comment>
<reference evidence="2" key="1">
    <citation type="journal article" date="2019" name="Int. J. Syst. Evol. Microbiol.">
        <title>The Global Catalogue of Microorganisms (GCM) 10K type strain sequencing project: providing services to taxonomists for standard genome sequencing and annotation.</title>
        <authorList>
            <consortium name="The Broad Institute Genomics Platform"/>
            <consortium name="The Broad Institute Genome Sequencing Center for Infectious Disease"/>
            <person name="Wu L."/>
            <person name="Ma J."/>
        </authorList>
    </citation>
    <scope>NUCLEOTIDE SEQUENCE [LARGE SCALE GENOMIC DNA]</scope>
    <source>
        <strain evidence="2">CGMCC 4.7638</strain>
    </source>
</reference>
<dbReference type="EMBL" id="JBHUKQ010000003">
    <property type="protein sequence ID" value="MFD2479281.1"/>
    <property type="molecule type" value="Genomic_DNA"/>
</dbReference>
<proteinExistence type="predicted"/>
<dbReference type="Proteomes" id="UP001597542">
    <property type="component" value="Unassembled WGS sequence"/>
</dbReference>
<sequence length="140" mass="14666">MARVYATAEDYANWLDLTTPPDGIARSLARASQLVDWLLVTAVYATDPAGYPTDPDKRAAVRDATCATVAWWEDTGDDTGAAARYTSTGIGSVTLSRANTPAAATPAGAQAARLAPEAMQLLADAGLGDGPVEQEVARWR</sequence>